<dbReference type="Pfam" id="PF13386">
    <property type="entry name" value="DsbD_2"/>
    <property type="match status" value="1"/>
</dbReference>
<keyword evidence="1" id="KW-0812">Transmembrane</keyword>
<evidence type="ECO:0000313" key="4">
    <source>
        <dbReference type="Proteomes" id="UP000678545"/>
    </source>
</evidence>
<evidence type="ECO:0000313" key="3">
    <source>
        <dbReference type="EMBL" id="MBR7798849.1"/>
    </source>
</evidence>
<evidence type="ECO:0000256" key="1">
    <source>
        <dbReference type="SAM" id="Phobius"/>
    </source>
</evidence>
<feature type="transmembrane region" description="Helical" evidence="1">
    <location>
        <begin position="193"/>
        <end position="216"/>
    </location>
</feature>
<keyword evidence="4" id="KW-1185">Reference proteome</keyword>
<name>A0A941DWW1_9BURK</name>
<evidence type="ECO:0000259" key="2">
    <source>
        <dbReference type="Pfam" id="PF13386"/>
    </source>
</evidence>
<feature type="transmembrane region" description="Helical" evidence="1">
    <location>
        <begin position="110"/>
        <end position="131"/>
    </location>
</feature>
<dbReference type="PANTHER" id="PTHR42208">
    <property type="entry name" value="HEAVY METAL TRANSPORTER-RELATED"/>
    <property type="match status" value="1"/>
</dbReference>
<dbReference type="Proteomes" id="UP000678545">
    <property type="component" value="Unassembled WGS sequence"/>
</dbReference>
<gene>
    <name evidence="3" type="ORF">KDM90_02335</name>
</gene>
<feature type="transmembrane region" description="Helical" evidence="1">
    <location>
        <begin position="165"/>
        <end position="187"/>
    </location>
</feature>
<proteinExistence type="predicted"/>
<feature type="domain" description="Urease accessory protein UreH-like transmembrane" evidence="2">
    <location>
        <begin position="10"/>
        <end position="242"/>
    </location>
</feature>
<protein>
    <submittedName>
        <fullName evidence="3">Sulfite exporter TauE/SafE family protein</fullName>
    </submittedName>
</protein>
<keyword evidence="1" id="KW-1133">Transmembrane helix</keyword>
<feature type="transmembrane region" description="Helical" evidence="1">
    <location>
        <begin position="228"/>
        <end position="247"/>
    </location>
</feature>
<dbReference type="AlphaFoldDB" id="A0A941DWW1"/>
<comment type="caution">
    <text evidence="3">The sequence shown here is derived from an EMBL/GenBank/DDBJ whole genome shotgun (WGS) entry which is preliminary data.</text>
</comment>
<feature type="transmembrane region" description="Helical" evidence="1">
    <location>
        <begin position="6"/>
        <end position="32"/>
    </location>
</feature>
<organism evidence="3 4">
    <name type="scientific">Undibacterium fentianense</name>
    <dbReference type="NCBI Taxonomy" id="2828728"/>
    <lineage>
        <taxon>Bacteria</taxon>
        <taxon>Pseudomonadati</taxon>
        <taxon>Pseudomonadota</taxon>
        <taxon>Betaproteobacteria</taxon>
        <taxon>Burkholderiales</taxon>
        <taxon>Oxalobacteraceae</taxon>
        <taxon>Undibacterium</taxon>
    </lineage>
</organism>
<feature type="transmembrane region" description="Helical" evidence="1">
    <location>
        <begin position="84"/>
        <end position="104"/>
    </location>
</feature>
<sequence length="262" mass="28275">MLTFPLILAALAAGGIGGFHCVGMCGGIASIFSHMSNGQKINPTSVIPIVPISLTEVASKSLSFSSGTASSYWFFQAKLHLGRLFTYGMVGAAFGGLGGASLSWKVDSTISSWFYYLGNFALILLGLRLAGIQFRHFLPEKFGQFIQYGYTKLIPLMQSGRRQPFLTGMAWGALPCGLSYAIAPFALLSGAMWSGALLMVLFGLAALPHLLVAQAISRKLKQSSRMQIVQMLFAFILITLGVVGMYFGNMDRMPDFLCVTPR</sequence>
<accession>A0A941DWW1</accession>
<dbReference type="InterPro" id="IPR039447">
    <property type="entry name" value="UreH-like_TM_dom"/>
</dbReference>
<dbReference type="PANTHER" id="PTHR42208:SF1">
    <property type="entry name" value="HEAVY METAL TRANSPORTER"/>
    <property type="match status" value="1"/>
</dbReference>
<reference evidence="3" key="1">
    <citation type="submission" date="2021-04" db="EMBL/GenBank/DDBJ databases">
        <title>novel species isolated from subtropical streams in China.</title>
        <authorList>
            <person name="Lu H."/>
        </authorList>
    </citation>
    <scope>NUCLEOTIDE SEQUENCE</scope>
    <source>
        <strain evidence="3">FT137W</strain>
    </source>
</reference>
<dbReference type="RefSeq" id="WP_212673978.1">
    <property type="nucleotide sequence ID" value="NZ_JAGSPJ010000001.1"/>
</dbReference>
<dbReference type="EMBL" id="JAGSPJ010000001">
    <property type="protein sequence ID" value="MBR7798849.1"/>
    <property type="molecule type" value="Genomic_DNA"/>
</dbReference>
<keyword evidence="1" id="KW-0472">Membrane</keyword>